<proteinExistence type="predicted"/>
<geneLocation type="plasmid" evidence="1 2">
    <name>unnamed1</name>
</geneLocation>
<evidence type="ECO:0000313" key="2">
    <source>
        <dbReference type="Proteomes" id="UP000092691"/>
    </source>
</evidence>
<organism evidence="1 2">
    <name type="scientific">Rhizobium leguminosarum</name>
    <dbReference type="NCBI Taxonomy" id="384"/>
    <lineage>
        <taxon>Bacteria</taxon>
        <taxon>Pseudomonadati</taxon>
        <taxon>Pseudomonadota</taxon>
        <taxon>Alphaproteobacteria</taxon>
        <taxon>Hyphomicrobiales</taxon>
        <taxon>Rhizobiaceae</taxon>
        <taxon>Rhizobium/Agrobacterium group</taxon>
        <taxon>Rhizobium</taxon>
    </lineage>
</organism>
<evidence type="ECO:0000313" key="1">
    <source>
        <dbReference type="EMBL" id="ANP89030.1"/>
    </source>
</evidence>
<dbReference type="Proteomes" id="UP000092691">
    <property type="component" value="Plasmid unnamed1"/>
</dbReference>
<protein>
    <submittedName>
        <fullName evidence="1">Uncharacterized protein</fullName>
    </submittedName>
</protein>
<dbReference type="AlphaFoldDB" id="A0A1B1CGY5"/>
<keyword evidence="1" id="KW-0614">Plasmid</keyword>
<accession>A0A1B1CGY5</accession>
<name>A0A1B1CGY5_RHILE</name>
<reference evidence="1 2" key="1">
    <citation type="submission" date="2016-06" db="EMBL/GenBank/DDBJ databases">
        <title>Microsymbionts genomes from the relict species Vavilovia formosa.</title>
        <authorList>
            <person name="Chirak E."/>
            <person name="Kimeklis A."/>
            <person name="Andronov E."/>
        </authorList>
    </citation>
    <scope>NUCLEOTIDE SEQUENCE [LARGE SCALE GENOMIC DNA]</scope>
    <source>
        <strain evidence="1 2">Vaf10</strain>
        <plasmid evidence="2">Plasmid unnamed1</plasmid>
    </source>
</reference>
<dbReference type="EMBL" id="CP016287">
    <property type="protein sequence ID" value="ANP89030.1"/>
    <property type="molecule type" value="Genomic_DNA"/>
</dbReference>
<gene>
    <name evidence="1" type="ORF">BA011_24775</name>
</gene>
<sequence length="97" mass="11092">MIFQSGIGFMSGDCVQEPVEHRVEALRFFPEGRVTSTFHYMRFVFEEQLDVQARKIAEFDKGVMKSIYKSNGYISLFDGAPLIHPLPPQHCARKNAP</sequence>